<protein>
    <submittedName>
        <fullName evidence="1">Uncharacterized protein</fullName>
    </submittedName>
</protein>
<reference evidence="1" key="1">
    <citation type="submission" date="2020-04" db="EMBL/GenBank/DDBJ databases">
        <authorList>
            <person name="Chiriac C."/>
            <person name="Salcher M."/>
            <person name="Ghai R."/>
            <person name="Kavagutti S V."/>
        </authorList>
    </citation>
    <scope>NUCLEOTIDE SEQUENCE</scope>
</reference>
<organism evidence="1">
    <name type="scientific">uncultured Caudovirales phage</name>
    <dbReference type="NCBI Taxonomy" id="2100421"/>
    <lineage>
        <taxon>Viruses</taxon>
        <taxon>Duplodnaviria</taxon>
        <taxon>Heunggongvirae</taxon>
        <taxon>Uroviricota</taxon>
        <taxon>Caudoviricetes</taxon>
        <taxon>Peduoviridae</taxon>
        <taxon>Maltschvirus</taxon>
        <taxon>Maltschvirus maltsch</taxon>
    </lineage>
</organism>
<accession>A0A6J5N855</accession>
<dbReference type="EMBL" id="LR796610">
    <property type="protein sequence ID" value="CAB4154176.1"/>
    <property type="molecule type" value="Genomic_DNA"/>
</dbReference>
<name>A0A6J5N855_9CAUD</name>
<gene>
    <name evidence="1" type="ORF">UFOVP633_23</name>
</gene>
<evidence type="ECO:0000313" key="1">
    <source>
        <dbReference type="EMBL" id="CAB4154176.1"/>
    </source>
</evidence>
<proteinExistence type="predicted"/>
<sequence length="224" mass="25827">MYICSMKFVYPYKRDADDFDIINSIASVKRVFPSAQCITIGDAVPGIENIPCPIISTHRGVDVTNKILKFARSNEGDFIYMNDDFYINERFNINASIFNGPIVINPVHPPAYQDACRNSMDFLNHYGYTIHNFECHQPIKINAQKLITLFDWIEWKEHNHFIKSIYLNVHLPELIEGVNVKLKDDNLFMANSYLNAYGCFSTSDAFKSQNGVRFIKNLTEFQCS</sequence>